<dbReference type="SUPFAM" id="SSF159034">
    <property type="entry name" value="Mib/herc2 domain-like"/>
    <property type="match status" value="1"/>
</dbReference>
<dbReference type="GO" id="GO:0046872">
    <property type="term" value="F:metal ion binding"/>
    <property type="evidence" value="ECO:0007669"/>
    <property type="project" value="InterPro"/>
</dbReference>
<dbReference type="InterPro" id="IPR010606">
    <property type="entry name" value="Mib_Herc2"/>
</dbReference>
<dbReference type="GO" id="GO:0070534">
    <property type="term" value="P:protein K63-linked ubiquitination"/>
    <property type="evidence" value="ECO:0007669"/>
    <property type="project" value="TreeGrafter"/>
</dbReference>
<evidence type="ECO:0000259" key="6">
    <source>
        <dbReference type="PROSITE" id="PS51416"/>
    </source>
</evidence>
<dbReference type="PANTHER" id="PTHR45670">
    <property type="entry name" value="E3 UBIQUITIN-PROTEIN LIGASE TRIP12"/>
    <property type="match status" value="1"/>
</dbReference>
<evidence type="ECO:0000256" key="2">
    <source>
        <dbReference type="ARBA" id="ARBA00022679"/>
    </source>
</evidence>
<dbReference type="GO" id="GO:0043161">
    <property type="term" value="P:proteasome-mediated ubiquitin-dependent protein catabolic process"/>
    <property type="evidence" value="ECO:0007669"/>
    <property type="project" value="TreeGrafter"/>
</dbReference>
<organism evidence="9">
    <name type="scientific">Thelazia callipaeda</name>
    <name type="common">Oriental eyeworm</name>
    <name type="synonym">Parasitic nematode</name>
    <dbReference type="NCBI Taxonomy" id="103827"/>
    <lineage>
        <taxon>Eukaryota</taxon>
        <taxon>Metazoa</taxon>
        <taxon>Ecdysozoa</taxon>
        <taxon>Nematoda</taxon>
        <taxon>Chromadorea</taxon>
        <taxon>Rhabditida</taxon>
        <taxon>Spirurina</taxon>
        <taxon>Spiruromorpha</taxon>
        <taxon>Thelazioidea</taxon>
        <taxon>Thelaziidae</taxon>
        <taxon>Thelazia</taxon>
    </lineage>
</organism>
<dbReference type="FunFam" id="1.25.10.10:FF:000051">
    <property type="entry name" value="E3 ubiquitin-protein ligase HECTD1 isoform X1"/>
    <property type="match status" value="1"/>
</dbReference>
<keyword evidence="2 4" id="KW-0808">Transferase</keyword>
<dbReference type="InterPro" id="IPR011989">
    <property type="entry name" value="ARM-like"/>
</dbReference>
<comment type="function">
    <text evidence="4">E3 ubiquitin-protein ligase which accepts ubiquitin from an E2 ubiquitin-conjugating enzyme in the form of a thioester and then directly transfers the ubiquitin to targeted substrates.</text>
</comment>
<dbReference type="Pfam" id="PF12796">
    <property type="entry name" value="Ank_2"/>
    <property type="match status" value="1"/>
</dbReference>
<evidence type="ECO:0000313" key="9">
    <source>
        <dbReference type="WBParaSite" id="TCLT_0000790401-mRNA-1"/>
    </source>
</evidence>
<dbReference type="Proteomes" id="UP000276776">
    <property type="component" value="Unassembled WGS sequence"/>
</dbReference>
<dbReference type="OrthoDB" id="412600at2759"/>
<feature type="repeat" description="ANK" evidence="3">
    <location>
        <begin position="475"/>
        <end position="507"/>
    </location>
</feature>
<dbReference type="EC" id="2.3.2.26" evidence="4"/>
<dbReference type="Pfam" id="PF06701">
    <property type="entry name" value="MIB_HERC2"/>
    <property type="match status" value="1"/>
</dbReference>
<keyword evidence="4" id="KW-0833">Ubl conjugation pathway</keyword>
<dbReference type="InterPro" id="IPR012919">
    <property type="entry name" value="SUN_dom"/>
</dbReference>
<dbReference type="GO" id="GO:0061630">
    <property type="term" value="F:ubiquitin protein ligase activity"/>
    <property type="evidence" value="ECO:0007669"/>
    <property type="project" value="UniProtKB-UniRule"/>
</dbReference>
<evidence type="ECO:0000313" key="8">
    <source>
        <dbReference type="Proteomes" id="UP000276776"/>
    </source>
</evidence>
<keyword evidence="3" id="KW-0040">ANK repeat</keyword>
<dbReference type="Gene3D" id="2.30.30.40">
    <property type="entry name" value="SH3 Domains"/>
    <property type="match status" value="1"/>
</dbReference>
<dbReference type="InterPro" id="IPR016024">
    <property type="entry name" value="ARM-type_fold"/>
</dbReference>
<dbReference type="PROSITE" id="PS50088">
    <property type="entry name" value="ANK_REPEAT"/>
    <property type="match status" value="1"/>
</dbReference>
<dbReference type="InterPro" id="IPR002110">
    <property type="entry name" value="Ankyrin_rpt"/>
</dbReference>
<feature type="region of interest" description="Disordered" evidence="5">
    <location>
        <begin position="1844"/>
        <end position="1881"/>
    </location>
</feature>
<dbReference type="EMBL" id="UYYF01004557">
    <property type="protein sequence ID" value="VDN05396.1"/>
    <property type="molecule type" value="Genomic_DNA"/>
</dbReference>
<reference evidence="7 8" key="2">
    <citation type="submission" date="2018-11" db="EMBL/GenBank/DDBJ databases">
        <authorList>
            <consortium name="Pathogen Informatics"/>
        </authorList>
    </citation>
    <scope>NUCLEOTIDE SEQUENCE [LARGE SCALE GENOMIC DNA]</scope>
</reference>
<comment type="similarity">
    <text evidence="4">Belongs to the UPL family. K-HECT subfamily.</text>
</comment>
<dbReference type="SMART" id="SM00248">
    <property type="entry name" value="ANK"/>
    <property type="match status" value="4"/>
</dbReference>
<dbReference type="GO" id="GO:0016607">
    <property type="term" value="C:nuclear speck"/>
    <property type="evidence" value="ECO:0007669"/>
    <property type="project" value="TreeGrafter"/>
</dbReference>
<dbReference type="UniPathway" id="UPA00143"/>
<evidence type="ECO:0000256" key="5">
    <source>
        <dbReference type="SAM" id="MobiDB-lite"/>
    </source>
</evidence>
<comment type="catalytic activity">
    <reaction evidence="1 4">
        <text>S-ubiquitinyl-[E2 ubiquitin-conjugating enzyme]-L-cysteine + [acceptor protein]-L-lysine = [E2 ubiquitin-conjugating enzyme]-L-cysteine + N(6)-ubiquitinyl-[acceptor protein]-L-lysine.</text>
        <dbReference type="EC" id="2.3.2.26"/>
    </reaction>
</comment>
<feature type="compositionally biased region" description="Polar residues" evidence="5">
    <location>
        <begin position="1704"/>
        <end position="1720"/>
    </location>
</feature>
<dbReference type="Gene3D" id="1.25.40.20">
    <property type="entry name" value="Ankyrin repeat-containing domain"/>
    <property type="match status" value="1"/>
</dbReference>
<evidence type="ECO:0000256" key="4">
    <source>
        <dbReference type="RuleBase" id="RU369009"/>
    </source>
</evidence>
<dbReference type="SUPFAM" id="SSF48403">
    <property type="entry name" value="Ankyrin repeat"/>
    <property type="match status" value="1"/>
</dbReference>
<dbReference type="PROSITE" id="PS51416">
    <property type="entry name" value="MIB_HERC2"/>
    <property type="match status" value="1"/>
</dbReference>
<evidence type="ECO:0000313" key="7">
    <source>
        <dbReference type="EMBL" id="VDN05396.1"/>
    </source>
</evidence>
<feature type="compositionally biased region" description="Polar residues" evidence="5">
    <location>
        <begin position="1730"/>
        <end position="1743"/>
    </location>
</feature>
<dbReference type="Gene3D" id="1.25.10.10">
    <property type="entry name" value="Leucine-rich Repeat Variant"/>
    <property type="match status" value="2"/>
</dbReference>
<feature type="domain" description="MIB/HERC2" evidence="6">
    <location>
        <begin position="1498"/>
        <end position="1568"/>
    </location>
</feature>
<keyword evidence="8" id="KW-1185">Reference proteome</keyword>
<dbReference type="Gene3D" id="2.60.120.260">
    <property type="entry name" value="Galactose-binding domain-like"/>
    <property type="match status" value="1"/>
</dbReference>
<dbReference type="Pfam" id="PF07738">
    <property type="entry name" value="Sad1_UNC"/>
    <property type="match status" value="1"/>
</dbReference>
<dbReference type="PANTHER" id="PTHR45670:SF1">
    <property type="entry name" value="E3 UBIQUITIN-PROTEIN LIGASE HECTD1"/>
    <property type="match status" value="1"/>
</dbReference>
<dbReference type="InterPro" id="IPR008979">
    <property type="entry name" value="Galactose-bd-like_sf"/>
</dbReference>
<dbReference type="InterPro" id="IPR037252">
    <property type="entry name" value="Mib_Herc2_sf"/>
</dbReference>
<dbReference type="STRING" id="103827.A0A0N5D4K5"/>
<sequence length="1979" mass="219476">MFASADTYLFHFPLLVSYRAAGKGVWFAGSGSGRLSKMDGVDPDILLEWLQTGIGEERDIQLMALEQLCMLLLMSDNIDQCFESCPPRTFLPALCKIFLDETATENVLEVTARAITYYLDVSNECTKRITQVDGAVKAICNRLKVAEMSNRTSKDLAEQCVKLLEHICQREASAVYDAGGLQCMLTLVRQHGQYVHKDTIHSAMSVITRLCCKIEPNDSALPECSANLGVLLEHDDSKVSECALRCFATLTDRFIRKSMDPIEMARHGNLVEHLLKSLVPSHIAAKLSTTSFCQIKNIAQSGSVVLSDSVMSPTSFSLNRPTSFTSVVILLLSNLCRGSPTVTEQVVSCPIFLYALKAVWSSKDERCIMDALRLCDLLVVLLCEGRHALPKNMISSITSRNETGSNFFDRSHRHLIDAIRQRDTDALIDAVDSGQVDANFTDDVGQTLLNWSSAFGTPEMVTYLCDKGADVNRGQRSSSLHYAACFGRSDIVKILLKHGANPDLRDEEGKTPLDKARERNENEHQIVASILENPDPFIFNKDNGKKMEEKVEISKEVCSEKIDHKTVRQLLEQLLPVLCDVFERSLDANVRKSSLSLLRKVVHHISPESLQSLIKCGSGSHASMTLKFSHGQQLTESLVNVLITAMEHEDDDTESHENVLQIIKSLLNKNAEYWLDQLVRVGVFEKIESITNHSAPSAKVVTVMIIDEKGRISKSSSLTVTDGVLKKLLEISPGSFTLNKSFDSTSEQNREKHLPASSSDGNVLLSAIKSTIKIHDRNELDTSNEFAAGSSCITQLALPAIANAVDPASSISVKNQFIINNQYRINLSIALNDQWEIVENNMYRWKGWRLVKSWDSFFIWSDAVAVEFSSGDPEAGSHDSTEARCEFLDKLTKTYNTVVPGSVVYSIFSAPNSNKMIEIGNWVLTSLKAGELIITSRNGNQQRLIIVEDLPGLDFVTSSAVRDGVRCLCFRTETQRTKLQEMAVEIWNKYLREAHSKPRDALVELKKASLIVKEICGRNDDLVPEHILLELEKALKCMHASVVKDRLLSTFELSISGIVDALLAFLKIIEKCSNQNLLIIFRKVFADQSSLSALIGKIVSILDTVEKFPQYLYDTPGGSSFGLQLVNRRIKLRMEQLNPNTPSQIQLLDRSGRTMKAEPLTTVKQLKSYISRMVSKQWYDQARETFHFIKKISEAKRNGSKISFTYTSDFDDKGIIYWLGTNGNAVTEWINPASVNIVIVTSSDGERLPYGRHEDILSRDSNALNCHTSDDKNAYFTIDFGIYFYPNNYTLRHARGYGRSALRNWLLQGSRNGLTWDVLFIHENDTALNYPGSTATWTLLCTTGPYRYIRIAQNGKNASNHNHFLSLSGFEIYGDVVDAVVDNFGILNESTKTSNNDPKAAKRVKKCLIPHKELISTDISPVAASPAVNNFGVNLSTALNDASNLRTPAIQTNNKFSNVAVGADTMHSSSNAMKNRIFRYRRSSRLLAASMGRGVRVINTSDTVACPIGSRVVRGPDWKWDNQGNNTEGTVMSVVDNGWVDVQWDDRTSNSYRFGADGKYDIELKPGEWTSVSLTFGNICKSYRHLNCLCNFFKTIDEQSSCFRRQLPPVPPAYRDPSPLRISDKSKHANVALSQYCQNVTPYSDAEMSGANQDISRLFLQNDSQKRHNKMVMNDVSCIGSQQSETSIDGYENISDPKVIAVSQPSSAISQKSMSTTNLFDGTETEKRTSVASTNQAASAESLQHQTPSLENLLARSKIFDDRILEVVSDEVRAENQCVAVDTDQESVSTNNVGLNLSFDSFDGAVAVIEQTPSANISVAASTCAGGSQPALFGRYRESFEKTRCDEQRDTSSYPRESVGSFVQNDSAPKNTSNATPSSVASTRNLTNLSVSAPNLVLLRHLQQSAVNLNTDQVSASGENDLVRTVLQDLANDPSRFRSLRRLALTGNGTTLITDDIDNGGLSFKVFGNFSVCDDCCYG</sequence>
<feature type="region of interest" description="Disordered" evidence="5">
    <location>
        <begin position="1704"/>
        <end position="1743"/>
    </location>
</feature>
<evidence type="ECO:0000256" key="1">
    <source>
        <dbReference type="ARBA" id="ARBA00000885"/>
    </source>
</evidence>
<dbReference type="OMA" id="TAMEHED"/>
<name>A0A0N5D4K5_THECL</name>
<accession>A0A0N5D4K5</accession>
<dbReference type="SUPFAM" id="SSF49785">
    <property type="entry name" value="Galactose-binding domain-like"/>
    <property type="match status" value="1"/>
</dbReference>
<dbReference type="InterPro" id="IPR036770">
    <property type="entry name" value="Ankyrin_rpt-contain_sf"/>
</dbReference>
<gene>
    <name evidence="7" type="ORF">TCLT_LOCUS7893</name>
</gene>
<evidence type="ECO:0000256" key="3">
    <source>
        <dbReference type="PROSITE-ProRule" id="PRU00023"/>
    </source>
</evidence>
<dbReference type="WBParaSite" id="TCLT_0000790401-mRNA-1">
    <property type="protein sequence ID" value="TCLT_0000790401-mRNA-1"/>
    <property type="gene ID" value="TCLT_0000790401"/>
</dbReference>
<protein>
    <recommendedName>
        <fullName evidence="4">E3 ubiquitin-protein ligase</fullName>
        <ecNumber evidence="4">2.3.2.26</ecNumber>
    </recommendedName>
</protein>
<dbReference type="InterPro" id="IPR045322">
    <property type="entry name" value="HECTD1/TRIP12-like"/>
</dbReference>
<feature type="compositionally biased region" description="Polar residues" evidence="5">
    <location>
        <begin position="1851"/>
        <end position="1881"/>
    </location>
</feature>
<reference evidence="9" key="1">
    <citation type="submission" date="2017-02" db="UniProtKB">
        <authorList>
            <consortium name="WormBaseParasite"/>
        </authorList>
    </citation>
    <scope>IDENTIFICATION</scope>
</reference>
<proteinExistence type="inferred from homology"/>
<comment type="pathway">
    <text evidence="4">Protein modification; protein ubiquitination.</text>
</comment>
<dbReference type="SUPFAM" id="SSF48371">
    <property type="entry name" value="ARM repeat"/>
    <property type="match status" value="1"/>
</dbReference>
<dbReference type="PROSITE" id="PS50297">
    <property type="entry name" value="ANK_REP_REGION"/>
    <property type="match status" value="1"/>
</dbReference>